<dbReference type="EMBL" id="MVBN01000006">
    <property type="protein sequence ID" value="OOK71254.1"/>
    <property type="molecule type" value="Genomic_DNA"/>
</dbReference>
<dbReference type="Proteomes" id="UP000188532">
    <property type="component" value="Unassembled WGS sequence"/>
</dbReference>
<evidence type="ECO:0000313" key="2">
    <source>
        <dbReference type="Proteomes" id="UP000188532"/>
    </source>
</evidence>
<organism evidence="1 2">
    <name type="scientific">Mycobacterium kansasii</name>
    <dbReference type="NCBI Taxonomy" id="1768"/>
    <lineage>
        <taxon>Bacteria</taxon>
        <taxon>Bacillati</taxon>
        <taxon>Actinomycetota</taxon>
        <taxon>Actinomycetes</taxon>
        <taxon>Mycobacteriales</taxon>
        <taxon>Mycobacteriaceae</taxon>
        <taxon>Mycobacterium</taxon>
    </lineage>
</organism>
<comment type="caution">
    <text evidence="1">The sequence shown here is derived from an EMBL/GenBank/DDBJ whole genome shotgun (WGS) entry which is preliminary data.</text>
</comment>
<accession>A0A1V3WWE5</accession>
<name>A0A1V3WWE5_MYCKA</name>
<sequence length="133" mass="13256">MVIASQCSGVIGVALGQRDPLVQAQQVVVVGVAVGDQDDHVVHRGCQFGRDEVECVGNQFVEPLRVHPHRHGLTFRRGLGGCGASGAGAPAAPALGRRGWVAGAAGAWVVAGAAGAWVVAGAAGARDGVTTGC</sequence>
<evidence type="ECO:0000313" key="1">
    <source>
        <dbReference type="EMBL" id="OOK71254.1"/>
    </source>
</evidence>
<reference evidence="1 2" key="1">
    <citation type="submission" date="2017-02" db="EMBL/GenBank/DDBJ databases">
        <title>Complete genome sequences of Mycobacterium kansasii strains isolated from rhesus macaques.</title>
        <authorList>
            <person name="Panda A."/>
            <person name="Nagaraj S."/>
            <person name="Zhao X."/>
            <person name="Tettelin H."/>
            <person name="Detolla L.J."/>
        </authorList>
    </citation>
    <scope>NUCLEOTIDE SEQUENCE [LARGE SCALE GENOMIC DNA]</scope>
    <source>
        <strain evidence="1 2">11-3469</strain>
    </source>
</reference>
<protein>
    <submittedName>
        <fullName evidence="1">Uncharacterized protein</fullName>
    </submittedName>
</protein>
<gene>
    <name evidence="1" type="ORF">BZL29_5419</name>
</gene>
<proteinExistence type="predicted"/>
<dbReference type="AlphaFoldDB" id="A0A1V3WWE5"/>